<organism evidence="2 3">
    <name type="scientific">Adineta ricciae</name>
    <name type="common">Rotifer</name>
    <dbReference type="NCBI Taxonomy" id="249248"/>
    <lineage>
        <taxon>Eukaryota</taxon>
        <taxon>Metazoa</taxon>
        <taxon>Spiralia</taxon>
        <taxon>Gnathifera</taxon>
        <taxon>Rotifera</taxon>
        <taxon>Eurotatoria</taxon>
        <taxon>Bdelloidea</taxon>
        <taxon>Adinetida</taxon>
        <taxon>Adinetidae</taxon>
        <taxon>Adineta</taxon>
    </lineage>
</organism>
<protein>
    <submittedName>
        <fullName evidence="2">Uncharacterized protein</fullName>
    </submittedName>
</protein>
<evidence type="ECO:0000313" key="3">
    <source>
        <dbReference type="Proteomes" id="UP000663828"/>
    </source>
</evidence>
<evidence type="ECO:0000313" key="2">
    <source>
        <dbReference type="EMBL" id="CAF1545607.1"/>
    </source>
</evidence>
<accession>A0A815WLF1</accession>
<proteinExistence type="predicted"/>
<name>A0A815WLF1_ADIRI</name>
<dbReference type="AlphaFoldDB" id="A0A815WLF1"/>
<feature type="region of interest" description="Disordered" evidence="1">
    <location>
        <begin position="273"/>
        <end position="303"/>
    </location>
</feature>
<feature type="compositionally biased region" description="Polar residues" evidence="1">
    <location>
        <begin position="290"/>
        <end position="303"/>
    </location>
</feature>
<dbReference type="Proteomes" id="UP000663828">
    <property type="component" value="Unassembled WGS sequence"/>
</dbReference>
<comment type="caution">
    <text evidence="2">The sequence shown here is derived from an EMBL/GenBank/DDBJ whole genome shotgun (WGS) entry which is preliminary data.</text>
</comment>
<reference evidence="2" key="1">
    <citation type="submission" date="2021-02" db="EMBL/GenBank/DDBJ databases">
        <authorList>
            <person name="Nowell W R."/>
        </authorList>
    </citation>
    <scope>NUCLEOTIDE SEQUENCE</scope>
</reference>
<keyword evidence="3" id="KW-1185">Reference proteome</keyword>
<evidence type="ECO:0000256" key="1">
    <source>
        <dbReference type="SAM" id="MobiDB-lite"/>
    </source>
</evidence>
<feature type="region of interest" description="Disordered" evidence="1">
    <location>
        <begin position="1"/>
        <end position="28"/>
    </location>
</feature>
<dbReference type="EMBL" id="CAJNOR010005106">
    <property type="protein sequence ID" value="CAF1545607.1"/>
    <property type="molecule type" value="Genomic_DNA"/>
</dbReference>
<feature type="region of interest" description="Disordered" evidence="1">
    <location>
        <begin position="209"/>
        <end position="230"/>
    </location>
</feature>
<sequence length="380" mass="42667">MSDGSRPTSRWSSARLTTMTTVRSNTSASPLLVTRKKLQRPAGNTQSTFTDMTKTKNDMEEIFKFYYSNQAKIDTFKQTVTGTRIVSPRQPPPTPAPAHNPLVENSSDVFKVKHCVSREDMSLFDRHGNEYQSAMNELNQLPLSPILQDDIDDGPMIIQSMKLHSQIPTTEPTPSIPSVITPKTASLIRHDEFPLVKIATYSQENSMFSFEQKRPRRTTTAYGQRPKSLATPSSIPITAYTLANSRRDQINFSPSSTSTSNSAHDRHVLTGTAMTAHQRPPTRSVRYPQRTKSNISSQQSNVKTSPFLADSDVSEAHVPIVTQPVASIPSKCSRYVLITFPKLRTRYNIPTSVERLLLPERFPVLFQNILQNSDHDPNHK</sequence>
<gene>
    <name evidence="2" type="ORF">XAT740_LOCUS42496</name>
</gene>